<dbReference type="PROSITE" id="PS50022">
    <property type="entry name" value="FA58C_3"/>
    <property type="match status" value="1"/>
</dbReference>
<dbReference type="EMBL" id="BOQN01000066">
    <property type="protein sequence ID" value="GIM93431.1"/>
    <property type="molecule type" value="Genomic_DNA"/>
</dbReference>
<accession>A0A919TG91</accession>
<proteinExistence type="predicted"/>
<dbReference type="InterPro" id="IPR000421">
    <property type="entry name" value="FA58C"/>
</dbReference>
<feature type="compositionally biased region" description="Low complexity" evidence="1">
    <location>
        <begin position="27"/>
        <end position="47"/>
    </location>
</feature>
<keyword evidence="2" id="KW-0812">Transmembrane</keyword>
<feature type="domain" description="F5/8 type C" evidence="3">
    <location>
        <begin position="187"/>
        <end position="326"/>
    </location>
</feature>
<keyword evidence="5" id="KW-1185">Reference proteome</keyword>
<name>A0A919TG91_9ACTN</name>
<evidence type="ECO:0000256" key="1">
    <source>
        <dbReference type="SAM" id="MobiDB-lite"/>
    </source>
</evidence>
<dbReference type="Proteomes" id="UP000677082">
    <property type="component" value="Unassembled WGS sequence"/>
</dbReference>
<dbReference type="InterPro" id="IPR008979">
    <property type="entry name" value="Galactose-bd-like_sf"/>
</dbReference>
<protein>
    <recommendedName>
        <fullName evidence="3">F5/8 type C domain-containing protein</fullName>
    </recommendedName>
</protein>
<evidence type="ECO:0000256" key="2">
    <source>
        <dbReference type="SAM" id="Phobius"/>
    </source>
</evidence>
<evidence type="ECO:0000259" key="3">
    <source>
        <dbReference type="PROSITE" id="PS50022"/>
    </source>
</evidence>
<feature type="region of interest" description="Disordered" evidence="1">
    <location>
        <begin position="128"/>
        <end position="203"/>
    </location>
</feature>
<reference evidence="4 5" key="1">
    <citation type="submission" date="2021-03" db="EMBL/GenBank/DDBJ databases">
        <title>Whole genome shotgun sequence of Actinoplanes toevensis NBRC 105298.</title>
        <authorList>
            <person name="Komaki H."/>
            <person name="Tamura T."/>
        </authorList>
    </citation>
    <scope>NUCLEOTIDE SEQUENCE [LARGE SCALE GENOMIC DNA]</scope>
    <source>
        <strain evidence="4 5">NBRC 105298</strain>
    </source>
</reference>
<keyword evidence="2" id="KW-0472">Membrane</keyword>
<sequence>MTGTPSDHPDPSDVPAQRPSPGETGPSASERAATERAAALRAVFAASPRPGQSSRDRRGFGNSGSPAPGRPSGRNGTGSAATGPAGAPLTPARRRRRLWLVPVVAGALALGAVAGGIVVHRAKTTATGGTATADSSGQAGVQLPATGVTDSPVPPSPSGAPAVTPSSASAPPPSTPTATATGKPAPSASPAVTGRANPGGANLALGRTATASSIESAPWPASAAVDGDMASRWSSGFADPQWIKVDLGAVWAISDVRLAWEHAYAVSYRVDLSLDGSHWSTVYRTTAGTDGIRDVPVARVPARYVRVYGIKRVSQYGYSLQELEVR</sequence>
<keyword evidence="2" id="KW-1133">Transmembrane helix</keyword>
<feature type="compositionally biased region" description="Low complexity" evidence="1">
    <location>
        <begin position="128"/>
        <end position="140"/>
    </location>
</feature>
<dbReference type="SUPFAM" id="SSF49785">
    <property type="entry name" value="Galactose-binding domain-like"/>
    <property type="match status" value="1"/>
</dbReference>
<feature type="compositionally biased region" description="Low complexity" evidence="1">
    <location>
        <begin position="176"/>
        <end position="191"/>
    </location>
</feature>
<dbReference type="Pfam" id="PF00754">
    <property type="entry name" value="F5_F8_type_C"/>
    <property type="match status" value="1"/>
</dbReference>
<feature type="compositionally biased region" description="Low complexity" evidence="1">
    <location>
        <begin position="77"/>
        <end position="90"/>
    </location>
</feature>
<evidence type="ECO:0000313" key="5">
    <source>
        <dbReference type="Proteomes" id="UP000677082"/>
    </source>
</evidence>
<evidence type="ECO:0000313" key="4">
    <source>
        <dbReference type="EMBL" id="GIM93431.1"/>
    </source>
</evidence>
<feature type="compositionally biased region" description="Low complexity" evidence="1">
    <location>
        <begin position="159"/>
        <end position="169"/>
    </location>
</feature>
<organism evidence="4 5">
    <name type="scientific">Paractinoplanes toevensis</name>
    <dbReference type="NCBI Taxonomy" id="571911"/>
    <lineage>
        <taxon>Bacteria</taxon>
        <taxon>Bacillati</taxon>
        <taxon>Actinomycetota</taxon>
        <taxon>Actinomycetes</taxon>
        <taxon>Micromonosporales</taxon>
        <taxon>Micromonosporaceae</taxon>
        <taxon>Paractinoplanes</taxon>
    </lineage>
</organism>
<dbReference type="RefSeq" id="WP_213009250.1">
    <property type="nucleotide sequence ID" value="NZ_BOQN01000066.1"/>
</dbReference>
<comment type="caution">
    <text evidence="4">The sequence shown here is derived from an EMBL/GenBank/DDBJ whole genome shotgun (WGS) entry which is preliminary data.</text>
</comment>
<dbReference type="Gene3D" id="2.60.120.260">
    <property type="entry name" value="Galactose-binding domain-like"/>
    <property type="match status" value="1"/>
</dbReference>
<dbReference type="AlphaFoldDB" id="A0A919TG91"/>
<feature type="transmembrane region" description="Helical" evidence="2">
    <location>
        <begin position="98"/>
        <end position="119"/>
    </location>
</feature>
<gene>
    <name evidence="4" type="ORF">Ato02nite_052240</name>
</gene>
<feature type="region of interest" description="Disordered" evidence="1">
    <location>
        <begin position="1"/>
        <end position="90"/>
    </location>
</feature>